<name>A0A1G2GSV4_9BACT</name>
<proteinExistence type="predicted"/>
<dbReference type="InterPro" id="IPR038763">
    <property type="entry name" value="DHH_sf"/>
</dbReference>
<dbReference type="Proteomes" id="UP000179106">
    <property type="component" value="Unassembled WGS sequence"/>
</dbReference>
<reference evidence="1 2" key="1">
    <citation type="journal article" date="2016" name="Nat. Commun.">
        <title>Thousands of microbial genomes shed light on interconnected biogeochemical processes in an aquifer system.</title>
        <authorList>
            <person name="Anantharaman K."/>
            <person name="Brown C.T."/>
            <person name="Hug L.A."/>
            <person name="Sharon I."/>
            <person name="Castelle C.J."/>
            <person name="Probst A.J."/>
            <person name="Thomas B.C."/>
            <person name="Singh A."/>
            <person name="Wilkins M.J."/>
            <person name="Karaoz U."/>
            <person name="Brodie E.L."/>
            <person name="Williams K.H."/>
            <person name="Hubbard S.S."/>
            <person name="Banfield J.F."/>
        </authorList>
    </citation>
    <scope>NUCLEOTIDE SEQUENCE [LARGE SCALE GENOMIC DNA]</scope>
</reference>
<gene>
    <name evidence="1" type="ORF">A3B25_03720</name>
</gene>
<dbReference type="AlphaFoldDB" id="A0A1G2GSV4"/>
<dbReference type="Gene3D" id="3.10.310.30">
    <property type="match status" value="1"/>
</dbReference>
<dbReference type="EMBL" id="MHNW01000023">
    <property type="protein sequence ID" value="OGZ53317.1"/>
    <property type="molecule type" value="Genomic_DNA"/>
</dbReference>
<protein>
    <recommendedName>
        <fullName evidence="3">DHHA1 domain-containing protein</fullName>
    </recommendedName>
</protein>
<accession>A0A1G2GSV4</accession>
<evidence type="ECO:0000313" key="2">
    <source>
        <dbReference type="Proteomes" id="UP000179106"/>
    </source>
</evidence>
<evidence type="ECO:0008006" key="3">
    <source>
        <dbReference type="Google" id="ProtNLM"/>
    </source>
</evidence>
<sequence length="331" mass="37835">MKYDIYFHNDFDGRAAAAVMLNFLRQRGDDIAHFTPVNYELKPQWESADFFLRHKLFKEKRYPAIVVDFLYHPGAVIWLDHHPTTFNAFPRAARAFASKKFRVAGDGGFQHWGAAYPSCCGQALEELRRHFGYRPPKHIQELAKWLDVIDHAQYASPQQPIRMKEPALQLDWFIEATAGKTREAERMVISLAEKPMAEIAGMSRVARVLRGVRKQIKTSLAYYKKAMRVRGRIAVIDLTSGKHYRLRFAPYYLHPGLSYAMSFVKHGKTFSLGWGSNPWHRPKDGIHIGEFLRRYGGGGHGVAGGAELSSRRAVQKAVEEIVEYVNSKNSK</sequence>
<dbReference type="SUPFAM" id="SSF64182">
    <property type="entry name" value="DHH phosphoesterases"/>
    <property type="match status" value="1"/>
</dbReference>
<evidence type="ECO:0000313" key="1">
    <source>
        <dbReference type="EMBL" id="OGZ53317.1"/>
    </source>
</evidence>
<dbReference type="STRING" id="1802126.A3B25_03720"/>
<comment type="caution">
    <text evidence="1">The sequence shown here is derived from an EMBL/GenBank/DDBJ whole genome shotgun (WGS) entry which is preliminary data.</text>
</comment>
<organism evidence="1 2">
    <name type="scientific">Candidatus Ryanbacteria bacterium RIFCSPLOWO2_01_FULL_48_26</name>
    <dbReference type="NCBI Taxonomy" id="1802126"/>
    <lineage>
        <taxon>Bacteria</taxon>
        <taxon>Candidatus Ryaniibacteriota</taxon>
    </lineage>
</organism>